<dbReference type="AlphaFoldDB" id="A0A9B7CZA1"/>
<organism evidence="2 3">
    <name type="scientific">Bombus terrestris</name>
    <name type="common">Buff-tailed bumblebee</name>
    <name type="synonym">Apis terrestris</name>
    <dbReference type="NCBI Taxonomy" id="30195"/>
    <lineage>
        <taxon>Eukaryota</taxon>
        <taxon>Metazoa</taxon>
        <taxon>Ecdysozoa</taxon>
        <taxon>Arthropoda</taxon>
        <taxon>Hexapoda</taxon>
        <taxon>Insecta</taxon>
        <taxon>Pterygota</taxon>
        <taxon>Neoptera</taxon>
        <taxon>Endopterygota</taxon>
        <taxon>Hymenoptera</taxon>
        <taxon>Apocrita</taxon>
        <taxon>Aculeata</taxon>
        <taxon>Apoidea</taxon>
        <taxon>Anthophila</taxon>
        <taxon>Apidae</taxon>
        <taxon>Bombus</taxon>
        <taxon>Bombus</taxon>
    </lineage>
</organism>
<dbReference type="GO" id="GO:0045747">
    <property type="term" value="P:positive regulation of Notch signaling pathway"/>
    <property type="evidence" value="ECO:0007669"/>
    <property type="project" value="TreeGrafter"/>
</dbReference>
<dbReference type="Pfam" id="PF14780">
    <property type="entry name" value="NEPRO_N"/>
    <property type="match status" value="1"/>
</dbReference>
<dbReference type="GeneID" id="100651468"/>
<evidence type="ECO:0000259" key="1">
    <source>
        <dbReference type="Pfam" id="PF14780"/>
    </source>
</evidence>
<dbReference type="PANTHER" id="PTHR34761">
    <property type="entry name" value="NUCLEOLUS AND NEURAL PROGENITOR PROTEIN"/>
    <property type="match status" value="1"/>
</dbReference>
<proteinExistence type="predicted"/>
<evidence type="ECO:0000313" key="3">
    <source>
        <dbReference type="RefSeq" id="XP_020723413.2"/>
    </source>
</evidence>
<gene>
    <name evidence="3" type="primary">LOC100651468</name>
</gene>
<keyword evidence="2" id="KW-1185">Reference proteome</keyword>
<sequence length="443" mass="52003">MEAIWNRMQLERPPNATCHIERHKFDASTFLLTLDKIIKDITSQELLHKEAAILSRLIYRMKRKFRNDKGVKSMSKINKVLLKYLSLSLEKEYENLKNYVEIDEKYITLSSKQMVEYVLVKTQGFAKLMLRLEEVSKHAAYFLKCRINLGHAWSTAIIAYAVVSRIWILSRYLVKKTCTWYNDLYQYLHFFEFVGLSWLPKEYELTNDLKSWLSVPWIDNPISSIPSDYGLKNTMFKLITPREYDSDENLDCDIQDYNKETKSENTFSSVENKNAIHISVPSEIKNVVSNDDVGEIIDRHTFNLKYIQNTSIADRKEHKKFTKIGETKENTAYIKGSNRESYSDDLRDEFVTKKRKKNSEKKLKNLIVKNTSKGLITFDDINNISDLMILLNKESYPGLDKLKWNMIRNKGKRLLDKLEICSDGSKQSIPLKKIIKRIKNWIA</sequence>
<dbReference type="KEGG" id="bter:100651468"/>
<dbReference type="InterPro" id="IPR052835">
    <property type="entry name" value="Nepro"/>
</dbReference>
<feature type="domain" description="Nucleolus and neural progenitor protein-like N-terminal" evidence="1">
    <location>
        <begin position="5"/>
        <end position="185"/>
    </location>
</feature>
<dbReference type="RefSeq" id="XP_020723413.2">
    <property type="nucleotide sequence ID" value="XM_020867754.2"/>
</dbReference>
<dbReference type="OrthoDB" id="9899341at2759"/>
<reference evidence="3" key="1">
    <citation type="submission" date="2025-08" db="UniProtKB">
        <authorList>
            <consortium name="RefSeq"/>
        </authorList>
    </citation>
    <scope>IDENTIFICATION</scope>
</reference>
<name>A0A9B7CZA1_BOMTE</name>
<dbReference type="Proteomes" id="UP000835206">
    <property type="component" value="Chromosome 4"/>
</dbReference>
<dbReference type="PANTHER" id="PTHR34761:SF1">
    <property type="entry name" value="NUCLEOLUS AND NEURAL PROGENITOR PROTEIN"/>
    <property type="match status" value="1"/>
</dbReference>
<dbReference type="InterPro" id="IPR027951">
    <property type="entry name" value="Nepro_N"/>
</dbReference>
<dbReference type="GO" id="GO:0005634">
    <property type="term" value="C:nucleus"/>
    <property type="evidence" value="ECO:0007669"/>
    <property type="project" value="TreeGrafter"/>
</dbReference>
<accession>A0A9B7CZA1</accession>
<protein>
    <submittedName>
        <fullName evidence="3">Uncharacterized protein LOC100651468 isoform X1</fullName>
    </submittedName>
</protein>
<evidence type="ECO:0000313" key="2">
    <source>
        <dbReference type="Proteomes" id="UP000835206"/>
    </source>
</evidence>